<dbReference type="EMBL" id="OUUW01000004">
    <property type="protein sequence ID" value="SPP79937.1"/>
    <property type="molecule type" value="Genomic_DNA"/>
</dbReference>
<feature type="region of interest" description="Disordered" evidence="1">
    <location>
        <begin position="84"/>
        <end position="114"/>
    </location>
</feature>
<feature type="compositionally biased region" description="Polar residues" evidence="1">
    <location>
        <begin position="87"/>
        <end position="96"/>
    </location>
</feature>
<reference evidence="3" key="1">
    <citation type="submission" date="2018-01" db="EMBL/GenBank/DDBJ databases">
        <authorList>
            <person name="Alioto T."/>
            <person name="Alioto T."/>
        </authorList>
    </citation>
    <scope>NUCLEOTIDE SEQUENCE [LARGE SCALE GENOMIC DNA]</scope>
</reference>
<evidence type="ECO:0000256" key="1">
    <source>
        <dbReference type="SAM" id="MobiDB-lite"/>
    </source>
</evidence>
<protein>
    <submittedName>
        <fullName evidence="2">Uncharacterized protein</fullName>
    </submittedName>
</protein>
<organism evidence="2 3">
    <name type="scientific">Drosophila guanche</name>
    <name type="common">Fruit fly</name>
    <dbReference type="NCBI Taxonomy" id="7266"/>
    <lineage>
        <taxon>Eukaryota</taxon>
        <taxon>Metazoa</taxon>
        <taxon>Ecdysozoa</taxon>
        <taxon>Arthropoda</taxon>
        <taxon>Hexapoda</taxon>
        <taxon>Insecta</taxon>
        <taxon>Pterygota</taxon>
        <taxon>Neoptera</taxon>
        <taxon>Endopterygota</taxon>
        <taxon>Diptera</taxon>
        <taxon>Brachycera</taxon>
        <taxon>Muscomorpha</taxon>
        <taxon>Ephydroidea</taxon>
        <taxon>Drosophilidae</taxon>
        <taxon>Drosophila</taxon>
        <taxon>Sophophora</taxon>
    </lineage>
</organism>
<gene>
    <name evidence="2" type="ORF">DGUA_6G012861</name>
</gene>
<sequence length="200" mass="22675">MLQNSLLLSTLHAVEQVEISFEQTLRTIGEINHRYEVVSSLKQRGAKGQDTYEREIQAAITEPTYTKIFTKKWKRKKATPVKRVQKRSTISASSLQHCGEEAAADPEDTPAAPAQRPEPFMCLQTNCQFYHIECQSNIRGPTKTYKQRIERLHRAAQQQLDKQCKSFSNACGNPQIEQQDEDDNCATCCSYCCGSCCCKC</sequence>
<dbReference type="AlphaFoldDB" id="A0A3B0JC31"/>
<proteinExistence type="predicted"/>
<dbReference type="OrthoDB" id="7862802at2759"/>
<evidence type="ECO:0000313" key="2">
    <source>
        <dbReference type="EMBL" id="SPP79937.1"/>
    </source>
</evidence>
<name>A0A3B0JC31_DROGU</name>
<dbReference type="Proteomes" id="UP000268350">
    <property type="component" value="Unassembled WGS sequence"/>
</dbReference>
<keyword evidence="3" id="KW-1185">Reference proteome</keyword>
<accession>A0A3B0JC31</accession>
<evidence type="ECO:0000313" key="3">
    <source>
        <dbReference type="Proteomes" id="UP000268350"/>
    </source>
</evidence>
<dbReference type="STRING" id="7266.A0A3B0JC31"/>
<dbReference type="OMA" id="MEKNLWN"/>